<sequence length="352" mass="40635">MNYLVVIYKHLLLFLKKDKLLSFILLIINLITFISIFTLYALYMPHLRVNSIDNASYRYFDYKLGEVSSNYEAVDNISIENPLSSLWISGQIEVDNTMISFSSEYISPRDGEYTPNLVSKNLKENEVLVRNIGELGLSIGEIFTHKNNNLKVVGYSNLAEVTFSYKYLMNEQVDFDNITFWTQNVLTGNSYKALNNFVNKNFKVADSTTGIDILSRQMQETPILLVAISIFYIISMISFAYVLFFVFERQSYNFWVYGILGLSRKASLILSIISHIIFTLMSYLIACFLHILFWESFFKNFTTTGIRGFSLIDYVIIFILLLIVSLILFIPKYITIARASLATSEGRFRNEL</sequence>
<feature type="transmembrane region" description="Helical" evidence="1">
    <location>
        <begin position="311"/>
        <end position="330"/>
    </location>
</feature>
<feature type="transmembrane region" description="Helical" evidence="1">
    <location>
        <begin position="223"/>
        <end position="247"/>
    </location>
</feature>
<feature type="transmembrane region" description="Helical" evidence="1">
    <location>
        <begin position="268"/>
        <end position="291"/>
    </location>
</feature>
<keyword evidence="3" id="KW-1185">Reference proteome</keyword>
<keyword evidence="1" id="KW-0472">Membrane</keyword>
<evidence type="ECO:0000313" key="3">
    <source>
        <dbReference type="Proteomes" id="UP000237947"/>
    </source>
</evidence>
<dbReference type="Proteomes" id="UP000237947">
    <property type="component" value="Chromosome"/>
</dbReference>
<dbReference type="EMBL" id="CP027226">
    <property type="protein sequence ID" value="AVM41801.1"/>
    <property type="molecule type" value="Genomic_DNA"/>
</dbReference>
<evidence type="ECO:0008006" key="4">
    <source>
        <dbReference type="Google" id="ProtNLM"/>
    </source>
</evidence>
<reference evidence="3" key="1">
    <citation type="submission" date="2018-02" db="EMBL/GenBank/DDBJ databases">
        <authorList>
            <person name="Holder M.E."/>
            <person name="Ajami N.J."/>
            <person name="Petrosino J.F."/>
        </authorList>
    </citation>
    <scope>NUCLEOTIDE SEQUENCE [LARGE SCALE GENOMIC DNA]</scope>
    <source>
        <strain evidence="3">CCUG 47711</strain>
    </source>
</reference>
<keyword evidence="1" id="KW-1133">Transmembrane helix</keyword>
<evidence type="ECO:0000256" key="1">
    <source>
        <dbReference type="SAM" id="Phobius"/>
    </source>
</evidence>
<dbReference type="KEGG" id="fsa:C5Q98_00510"/>
<proteinExistence type="predicted"/>
<accession>A0A2S0KLA6</accession>
<feature type="transmembrane region" description="Helical" evidence="1">
    <location>
        <begin position="20"/>
        <end position="43"/>
    </location>
</feature>
<name>A0A2S0KLA6_9FIRM</name>
<keyword evidence="1" id="KW-0812">Transmembrane</keyword>
<organism evidence="2 3">
    <name type="scientific">Fastidiosipila sanguinis</name>
    <dbReference type="NCBI Taxonomy" id="236753"/>
    <lineage>
        <taxon>Bacteria</taxon>
        <taxon>Bacillati</taxon>
        <taxon>Bacillota</taxon>
        <taxon>Clostridia</taxon>
        <taxon>Eubacteriales</taxon>
        <taxon>Oscillospiraceae</taxon>
        <taxon>Fastidiosipila</taxon>
    </lineage>
</organism>
<dbReference type="AlphaFoldDB" id="A0A2S0KLA6"/>
<gene>
    <name evidence="2" type="ORF">C5Q98_00510</name>
</gene>
<evidence type="ECO:0000313" key="2">
    <source>
        <dbReference type="EMBL" id="AVM41801.1"/>
    </source>
</evidence>
<protein>
    <recommendedName>
        <fullName evidence="4">ABC3 transporter permease protein domain-containing protein</fullName>
    </recommendedName>
</protein>